<organism evidence="1 2">
    <name type="scientific">Pyrenophora teres f. teres</name>
    <dbReference type="NCBI Taxonomy" id="97479"/>
    <lineage>
        <taxon>Eukaryota</taxon>
        <taxon>Fungi</taxon>
        <taxon>Dikarya</taxon>
        <taxon>Ascomycota</taxon>
        <taxon>Pezizomycotina</taxon>
        <taxon>Dothideomycetes</taxon>
        <taxon>Pleosporomycetidae</taxon>
        <taxon>Pleosporales</taxon>
        <taxon>Pleosporineae</taxon>
        <taxon>Pleosporaceae</taxon>
        <taxon>Pyrenophora</taxon>
    </lineage>
</organism>
<dbReference type="AlphaFoldDB" id="A0A6S6WDA2"/>
<sequence length="146" mass="16359">MAPLPQPQPHYTLLPRFLHTRSDSCDANYTSSCSTHRIVLLIIIILVGAFVGIILSLVYARNWTRNNARQRALRGDDRSPSDFDLLGPHHQHRVLASVRFPQGRAGQGRGVPEQSWRKWDEGGAVGFEAPPPPYMPRMPDAARVGR</sequence>
<gene>
    <name evidence="1" type="ORF">PTTW11_09501</name>
</gene>
<evidence type="ECO:0000313" key="1">
    <source>
        <dbReference type="EMBL" id="CAE7206155.1"/>
    </source>
</evidence>
<proteinExistence type="predicted"/>
<dbReference type="EMBL" id="HG992985">
    <property type="protein sequence ID" value="CAE7206155.1"/>
    <property type="molecule type" value="Genomic_DNA"/>
</dbReference>
<reference evidence="1" key="1">
    <citation type="submission" date="2021-02" db="EMBL/GenBank/DDBJ databases">
        <authorList>
            <person name="Syme A R."/>
            <person name="Syme A R."/>
            <person name="Moolhuijzen P."/>
        </authorList>
    </citation>
    <scope>NUCLEOTIDE SEQUENCE</scope>
    <source>
        <strain evidence="1">W1-1</strain>
    </source>
</reference>
<dbReference type="Proteomes" id="UP000472372">
    <property type="component" value="Chromosome 9"/>
</dbReference>
<accession>A0A6S6WDA2</accession>
<evidence type="ECO:0000313" key="2">
    <source>
        <dbReference type="Proteomes" id="UP000472372"/>
    </source>
</evidence>
<protein>
    <submittedName>
        <fullName evidence="1">Uncharacterized protein</fullName>
    </submittedName>
</protein>
<name>A0A6S6WDA2_9PLEO</name>